<feature type="domain" description="HTH lysR-type" evidence="5">
    <location>
        <begin position="5"/>
        <end position="59"/>
    </location>
</feature>
<accession>A0AB74UG89</accession>
<dbReference type="EMBL" id="CP159578">
    <property type="protein sequence ID" value="XCJ80177.1"/>
    <property type="molecule type" value="Genomic_DNA"/>
</dbReference>
<comment type="similarity">
    <text evidence="1">Belongs to the LysR transcriptional regulatory family.</text>
</comment>
<evidence type="ECO:0000256" key="4">
    <source>
        <dbReference type="ARBA" id="ARBA00023163"/>
    </source>
</evidence>
<dbReference type="InterPro" id="IPR036388">
    <property type="entry name" value="WH-like_DNA-bd_sf"/>
</dbReference>
<organism evidence="6">
    <name type="scientific">Salinicola endophyticus</name>
    <dbReference type="NCBI Taxonomy" id="1949083"/>
    <lineage>
        <taxon>Bacteria</taxon>
        <taxon>Pseudomonadati</taxon>
        <taxon>Pseudomonadota</taxon>
        <taxon>Gammaproteobacteria</taxon>
        <taxon>Oceanospirillales</taxon>
        <taxon>Halomonadaceae</taxon>
        <taxon>Salinicola</taxon>
    </lineage>
</organism>
<keyword evidence="4" id="KW-0804">Transcription</keyword>
<dbReference type="AlphaFoldDB" id="A0AB74UG89"/>
<gene>
    <name evidence="6" type="ORF">ABV408_03105</name>
</gene>
<keyword evidence="2" id="KW-0805">Transcription regulation</keyword>
<dbReference type="GO" id="GO:0003700">
    <property type="term" value="F:DNA-binding transcription factor activity"/>
    <property type="evidence" value="ECO:0007669"/>
    <property type="project" value="InterPro"/>
</dbReference>
<dbReference type="SUPFAM" id="SSF53850">
    <property type="entry name" value="Periplasmic binding protein-like II"/>
    <property type="match status" value="1"/>
</dbReference>
<sequence>MFHQRQLRAFVLTAELASFTRAAQAIHLTQPALSYLIRKLEGELGVELFARNTRKVVLTEAGELFLGHARRILADMALALQDTQNVRQLAQGHLSLAGLPSVASSLLPRTIAAFRKRHPGVTLSLRDGLAGEVDDWVRRGEVEMGLASPLGHDRELDFEPLFHDGLILITPPRVVRASESPWYGLAEMPYIAMAPGSSARHFAELAMREAGMTRSPSWELSFMSSAIAMVRAGLGFALLPASSVAVFDLSDMTRLPVALREPREIGILRRKPLHDSPALAAFLRQLRKQIAADLGAAAAQVQPKV</sequence>
<dbReference type="InterPro" id="IPR050950">
    <property type="entry name" value="HTH-type_LysR_regulators"/>
</dbReference>
<dbReference type="Gene3D" id="3.40.190.290">
    <property type="match status" value="1"/>
</dbReference>
<dbReference type="GO" id="GO:0005829">
    <property type="term" value="C:cytosol"/>
    <property type="evidence" value="ECO:0007669"/>
    <property type="project" value="TreeGrafter"/>
</dbReference>
<evidence type="ECO:0000259" key="5">
    <source>
        <dbReference type="PROSITE" id="PS50931"/>
    </source>
</evidence>
<dbReference type="PANTHER" id="PTHR30419">
    <property type="entry name" value="HTH-TYPE TRANSCRIPTIONAL REGULATOR YBHD"/>
    <property type="match status" value="1"/>
</dbReference>
<dbReference type="InterPro" id="IPR005119">
    <property type="entry name" value="LysR_subst-bd"/>
</dbReference>
<proteinExistence type="inferred from homology"/>
<keyword evidence="3" id="KW-0238">DNA-binding</keyword>
<dbReference type="PRINTS" id="PR00039">
    <property type="entry name" value="HTHLYSR"/>
</dbReference>
<dbReference type="CDD" id="cd08440">
    <property type="entry name" value="PBP2_LTTR_like_4"/>
    <property type="match status" value="1"/>
</dbReference>
<protein>
    <submittedName>
        <fullName evidence="6">LysR substrate-binding domain-containing protein</fullName>
    </submittedName>
</protein>
<dbReference type="Gene3D" id="1.10.10.10">
    <property type="entry name" value="Winged helix-like DNA-binding domain superfamily/Winged helix DNA-binding domain"/>
    <property type="match status" value="1"/>
</dbReference>
<evidence type="ECO:0000313" key="6">
    <source>
        <dbReference type="EMBL" id="XCJ80177.1"/>
    </source>
</evidence>
<reference evidence="6" key="1">
    <citation type="submission" date="2024-06" db="EMBL/GenBank/DDBJ databases">
        <title>Complete genome of Salinicola endophyticus HNIBRBA4755.</title>
        <authorList>
            <person name="Shin S.Y."/>
            <person name="Kang H."/>
            <person name="Song J."/>
        </authorList>
    </citation>
    <scope>NUCLEOTIDE SEQUENCE</scope>
    <source>
        <strain evidence="6">HNIBRBA4755</strain>
    </source>
</reference>
<dbReference type="FunFam" id="1.10.10.10:FF:000001">
    <property type="entry name" value="LysR family transcriptional regulator"/>
    <property type="match status" value="1"/>
</dbReference>
<dbReference type="GO" id="GO:0003677">
    <property type="term" value="F:DNA binding"/>
    <property type="evidence" value="ECO:0007669"/>
    <property type="project" value="UniProtKB-KW"/>
</dbReference>
<dbReference type="Pfam" id="PF00126">
    <property type="entry name" value="HTH_1"/>
    <property type="match status" value="1"/>
</dbReference>
<dbReference type="Pfam" id="PF03466">
    <property type="entry name" value="LysR_substrate"/>
    <property type="match status" value="1"/>
</dbReference>
<name>A0AB74UG89_9GAMM</name>
<dbReference type="SUPFAM" id="SSF46785">
    <property type="entry name" value="Winged helix' DNA-binding domain"/>
    <property type="match status" value="1"/>
</dbReference>
<dbReference type="RefSeq" id="WP_353981015.1">
    <property type="nucleotide sequence ID" value="NZ_CP159578.1"/>
</dbReference>
<dbReference type="InterPro" id="IPR036390">
    <property type="entry name" value="WH_DNA-bd_sf"/>
</dbReference>
<evidence type="ECO:0000256" key="1">
    <source>
        <dbReference type="ARBA" id="ARBA00009437"/>
    </source>
</evidence>
<dbReference type="PANTHER" id="PTHR30419:SF8">
    <property type="entry name" value="NITROGEN ASSIMILATION TRANSCRIPTIONAL ACTIVATOR-RELATED"/>
    <property type="match status" value="1"/>
</dbReference>
<dbReference type="InterPro" id="IPR000847">
    <property type="entry name" value="LysR_HTH_N"/>
</dbReference>
<evidence type="ECO:0000256" key="2">
    <source>
        <dbReference type="ARBA" id="ARBA00023015"/>
    </source>
</evidence>
<evidence type="ECO:0000256" key="3">
    <source>
        <dbReference type="ARBA" id="ARBA00023125"/>
    </source>
</evidence>
<dbReference type="PROSITE" id="PS50931">
    <property type="entry name" value="HTH_LYSR"/>
    <property type="match status" value="1"/>
</dbReference>